<dbReference type="EMBL" id="FJOG01000005">
    <property type="protein sequence ID" value="CZR54892.1"/>
    <property type="molecule type" value="Genomic_DNA"/>
</dbReference>
<proteinExistence type="predicted"/>
<dbReference type="AlphaFoldDB" id="A0A1L7WQ45"/>
<dbReference type="Proteomes" id="UP000184330">
    <property type="component" value="Unassembled WGS sequence"/>
</dbReference>
<accession>A0A1L7WQ45</accession>
<evidence type="ECO:0000313" key="1">
    <source>
        <dbReference type="EMBL" id="CZR54892.1"/>
    </source>
</evidence>
<sequence length="261" mass="29152">MVPDHTQGTSFTPVSTCLDVQYNLRSTTIFYGLATSVGGQWILKASSGLSFWSGFKHIVPQVAAWTCSWSVRTYHLHQIFPKTFKSRAETAELSRAENIPLSRVWRILKFARDRVLRPRRLLEMLRITLSRTFIGHTEKGSIAGTVDAKEVSVNDSANVEEGTHEAFDHDKKVMDKAIGVMEASVATATGHDKEGFVNGTANVKESRTEAAGHAEEVITGIKRKASDTELSIHQDRHADYQWNKLSSRQRARLIATDITKI</sequence>
<keyword evidence="2" id="KW-1185">Reference proteome</keyword>
<name>A0A1L7WQ45_9HELO</name>
<organism evidence="1 2">
    <name type="scientific">Phialocephala subalpina</name>
    <dbReference type="NCBI Taxonomy" id="576137"/>
    <lineage>
        <taxon>Eukaryota</taxon>
        <taxon>Fungi</taxon>
        <taxon>Dikarya</taxon>
        <taxon>Ascomycota</taxon>
        <taxon>Pezizomycotina</taxon>
        <taxon>Leotiomycetes</taxon>
        <taxon>Helotiales</taxon>
        <taxon>Mollisiaceae</taxon>
        <taxon>Phialocephala</taxon>
        <taxon>Phialocephala fortinii species complex</taxon>
    </lineage>
</organism>
<protein>
    <submittedName>
        <fullName evidence="1">Uncharacterized protein</fullName>
    </submittedName>
</protein>
<reference evidence="1 2" key="1">
    <citation type="submission" date="2016-03" db="EMBL/GenBank/DDBJ databases">
        <authorList>
            <person name="Ploux O."/>
        </authorList>
    </citation>
    <scope>NUCLEOTIDE SEQUENCE [LARGE SCALE GENOMIC DNA]</scope>
    <source>
        <strain evidence="1 2">UAMH 11012</strain>
    </source>
</reference>
<gene>
    <name evidence="1" type="ORF">PAC_04777</name>
</gene>
<evidence type="ECO:0000313" key="2">
    <source>
        <dbReference type="Proteomes" id="UP000184330"/>
    </source>
</evidence>